<keyword evidence="3 7" id="KW-0997">Cell inner membrane</keyword>
<evidence type="ECO:0000256" key="4">
    <source>
        <dbReference type="ARBA" id="ARBA00022692"/>
    </source>
</evidence>
<feature type="transmembrane region" description="Helical" evidence="7">
    <location>
        <begin position="393"/>
        <end position="415"/>
    </location>
</feature>
<comment type="subcellular location">
    <subcellularLocation>
        <location evidence="1 7">Cell inner membrane</location>
        <topology evidence="1 7">Multi-pass membrane protein</topology>
    </subcellularLocation>
</comment>
<sequence>MIAGLSFTVLLLLGAPIAFVLVAAALILIHEGGNQILLEGLPQQFFAGIESYPLLTLPLFILLGELMGAGGIGRRLLAFAAALMLPVRAGLAYVNLLANLMMASVLGSTVAQLTVMSRLAVPEMERAGYPRDLSAAVTSAGGLLAPVLPPSMNLIVFAAVAQLPVGDLFRAALLPGLALALAFALVIGWLGWRHNLPRIGRQSLSARLNAARAALPALLVPAVVVGSILGSVATPTESAALASLVTILVAVFVYREMRLSDLPRVLVRTAVTSGAVLYLVAAAQLLGWVMTFGNLPHEAAAMIRDLADSPLMFLILMNILLLLIGTVLEPVPGIILTAPVLLPIATDVYGIDPLAFGVILCLNLALGLLTPPVGAGLYTASLMTGVSAGRLSWLLTPFFGAVLAVLAGLTVITALQSSVGG</sequence>
<comment type="subunit">
    <text evidence="7">The complex comprises the extracytoplasmic solute receptor protein and the two transmembrane proteins.</text>
</comment>
<dbReference type="InterPro" id="IPR004681">
    <property type="entry name" value="TRAP_DctM"/>
</dbReference>
<keyword evidence="2" id="KW-1003">Cell membrane</keyword>
<evidence type="ECO:0000256" key="2">
    <source>
        <dbReference type="ARBA" id="ARBA00022475"/>
    </source>
</evidence>
<keyword evidence="6 7" id="KW-0472">Membrane</keyword>
<organism evidence="9 10">
    <name type="scientific">Pseudogemmobacter humi</name>
    <dbReference type="NCBI Taxonomy" id="2483812"/>
    <lineage>
        <taxon>Bacteria</taxon>
        <taxon>Pseudomonadati</taxon>
        <taxon>Pseudomonadota</taxon>
        <taxon>Alphaproteobacteria</taxon>
        <taxon>Rhodobacterales</taxon>
        <taxon>Paracoccaceae</taxon>
        <taxon>Pseudogemmobacter</taxon>
    </lineage>
</organism>
<dbReference type="PANTHER" id="PTHR33362">
    <property type="entry name" value="SIALIC ACID TRAP TRANSPORTER PERMEASE PROTEIN SIAT-RELATED"/>
    <property type="match status" value="1"/>
</dbReference>
<dbReference type="Proteomes" id="UP000277498">
    <property type="component" value="Unassembled WGS sequence"/>
</dbReference>
<feature type="domain" description="TRAP C4-dicarboxylate transport system permease DctM subunit" evidence="8">
    <location>
        <begin position="6"/>
        <end position="414"/>
    </location>
</feature>
<feature type="transmembrane region" description="Helical" evidence="7">
    <location>
        <begin position="7"/>
        <end position="29"/>
    </location>
</feature>
<accession>A0A3P5XMK0</accession>
<evidence type="ECO:0000256" key="3">
    <source>
        <dbReference type="ARBA" id="ARBA00022519"/>
    </source>
</evidence>
<dbReference type="EMBL" id="UXAW01000085">
    <property type="protein sequence ID" value="VDC31500.1"/>
    <property type="molecule type" value="Genomic_DNA"/>
</dbReference>
<evidence type="ECO:0000259" key="8">
    <source>
        <dbReference type="Pfam" id="PF06808"/>
    </source>
</evidence>
<keyword evidence="5 7" id="KW-1133">Transmembrane helix</keyword>
<dbReference type="InterPro" id="IPR010656">
    <property type="entry name" value="DctM"/>
</dbReference>
<feature type="transmembrane region" description="Helical" evidence="7">
    <location>
        <begin position="238"/>
        <end position="254"/>
    </location>
</feature>
<keyword evidence="4 7" id="KW-0812">Transmembrane</keyword>
<dbReference type="GO" id="GO:0022857">
    <property type="term" value="F:transmembrane transporter activity"/>
    <property type="evidence" value="ECO:0007669"/>
    <property type="project" value="UniProtKB-UniRule"/>
</dbReference>
<evidence type="ECO:0000256" key="7">
    <source>
        <dbReference type="RuleBase" id="RU369079"/>
    </source>
</evidence>
<comment type="function">
    <text evidence="7">Part of the tripartite ATP-independent periplasmic (TRAP) transport system.</text>
</comment>
<keyword evidence="7" id="KW-0813">Transport</keyword>
<dbReference type="RefSeq" id="WP_124087627.1">
    <property type="nucleotide sequence ID" value="NZ_UXAW01000085.1"/>
</dbReference>
<comment type="similarity">
    <text evidence="7">Belongs to the TRAP transporter large permease family.</text>
</comment>
<evidence type="ECO:0000256" key="1">
    <source>
        <dbReference type="ARBA" id="ARBA00004429"/>
    </source>
</evidence>
<dbReference type="PANTHER" id="PTHR33362:SF2">
    <property type="entry name" value="TRAP TRANSPORTER LARGE PERMEASE PROTEIN"/>
    <property type="match status" value="1"/>
</dbReference>
<gene>
    <name evidence="9" type="primary">siaT_3</name>
    <name evidence="9" type="ORF">XINFAN_02901</name>
</gene>
<evidence type="ECO:0000256" key="5">
    <source>
        <dbReference type="ARBA" id="ARBA00022989"/>
    </source>
</evidence>
<dbReference type="AlphaFoldDB" id="A0A3P5XMK0"/>
<dbReference type="GO" id="GO:0005886">
    <property type="term" value="C:plasma membrane"/>
    <property type="evidence" value="ECO:0007669"/>
    <property type="project" value="UniProtKB-SubCell"/>
</dbReference>
<feature type="transmembrane region" description="Helical" evidence="7">
    <location>
        <begin position="41"/>
        <end position="64"/>
    </location>
</feature>
<feature type="transmembrane region" description="Helical" evidence="7">
    <location>
        <begin position="354"/>
        <end position="373"/>
    </location>
</feature>
<feature type="transmembrane region" description="Helical" evidence="7">
    <location>
        <begin position="311"/>
        <end position="342"/>
    </location>
</feature>
<feature type="transmembrane region" description="Helical" evidence="7">
    <location>
        <begin position="266"/>
        <end position="291"/>
    </location>
</feature>
<dbReference type="Pfam" id="PF06808">
    <property type="entry name" value="DctM"/>
    <property type="match status" value="1"/>
</dbReference>
<feature type="transmembrane region" description="Helical" evidence="7">
    <location>
        <begin position="213"/>
        <end position="232"/>
    </location>
</feature>
<protein>
    <recommendedName>
        <fullName evidence="7">TRAP transporter large permease protein</fullName>
    </recommendedName>
</protein>
<evidence type="ECO:0000313" key="9">
    <source>
        <dbReference type="EMBL" id="VDC31500.1"/>
    </source>
</evidence>
<dbReference type="PIRSF" id="PIRSF006066">
    <property type="entry name" value="HI0050"/>
    <property type="match status" value="1"/>
</dbReference>
<evidence type="ECO:0000256" key="6">
    <source>
        <dbReference type="ARBA" id="ARBA00023136"/>
    </source>
</evidence>
<proteinExistence type="inferred from homology"/>
<dbReference type="OrthoDB" id="9790209at2"/>
<feature type="transmembrane region" description="Helical" evidence="7">
    <location>
        <begin position="133"/>
        <end position="160"/>
    </location>
</feature>
<keyword evidence="10" id="KW-1185">Reference proteome</keyword>
<reference evidence="9 10" key="1">
    <citation type="submission" date="2018-11" db="EMBL/GenBank/DDBJ databases">
        <authorList>
            <person name="Criscuolo A."/>
        </authorList>
    </citation>
    <scope>NUCLEOTIDE SEQUENCE [LARGE SCALE GENOMIC DNA]</scope>
    <source>
        <strain evidence="9">ACIP111625</strain>
    </source>
</reference>
<evidence type="ECO:0000313" key="10">
    <source>
        <dbReference type="Proteomes" id="UP000277498"/>
    </source>
</evidence>
<feature type="transmembrane region" description="Helical" evidence="7">
    <location>
        <begin position="76"/>
        <end position="94"/>
    </location>
</feature>
<dbReference type="NCBIfam" id="TIGR00786">
    <property type="entry name" value="dctM"/>
    <property type="match status" value="1"/>
</dbReference>
<name>A0A3P5XMK0_9RHOB</name>
<feature type="transmembrane region" description="Helical" evidence="7">
    <location>
        <begin position="172"/>
        <end position="192"/>
    </location>
</feature>